<evidence type="ECO:0000256" key="8">
    <source>
        <dbReference type="ARBA" id="ARBA00022759"/>
    </source>
</evidence>
<dbReference type="PANTHER" id="PTHR12553:SF49">
    <property type="entry name" value="ZINC PHOSPHODIESTERASE ELAC PROTEIN 2"/>
    <property type="match status" value="1"/>
</dbReference>
<evidence type="ECO:0000313" key="12">
    <source>
        <dbReference type="EMBL" id="OBZ77392.1"/>
    </source>
</evidence>
<gene>
    <name evidence="12" type="primary">ELAC2</name>
    <name evidence="12" type="ORF">A0H81_02333</name>
</gene>
<dbReference type="Gene3D" id="3.60.15.10">
    <property type="entry name" value="Ribonuclease Z/Hydroxyacylglutathione hydrolase-like"/>
    <property type="match status" value="1"/>
</dbReference>
<evidence type="ECO:0000256" key="3">
    <source>
        <dbReference type="ARBA" id="ARBA00007823"/>
    </source>
</evidence>
<feature type="domain" description="Metallo-beta-lactamase" evidence="11">
    <location>
        <begin position="36"/>
        <end position="119"/>
    </location>
</feature>
<evidence type="ECO:0000256" key="9">
    <source>
        <dbReference type="ARBA" id="ARBA00022801"/>
    </source>
</evidence>
<evidence type="ECO:0000259" key="11">
    <source>
        <dbReference type="Pfam" id="PF12706"/>
    </source>
</evidence>
<evidence type="ECO:0000256" key="4">
    <source>
        <dbReference type="ARBA" id="ARBA00012477"/>
    </source>
</evidence>
<dbReference type="Pfam" id="PF12706">
    <property type="entry name" value="Lactamase_B_2"/>
    <property type="match status" value="1"/>
</dbReference>
<keyword evidence="6" id="KW-0540">Nuclease</keyword>
<dbReference type="InterPro" id="IPR001279">
    <property type="entry name" value="Metallo-B-lactamas"/>
</dbReference>
<organism evidence="12 13">
    <name type="scientific">Grifola frondosa</name>
    <name type="common">Maitake</name>
    <name type="synonym">Polyporus frondosus</name>
    <dbReference type="NCBI Taxonomy" id="5627"/>
    <lineage>
        <taxon>Eukaryota</taxon>
        <taxon>Fungi</taxon>
        <taxon>Dikarya</taxon>
        <taxon>Basidiomycota</taxon>
        <taxon>Agaricomycotina</taxon>
        <taxon>Agaricomycetes</taxon>
        <taxon>Polyporales</taxon>
        <taxon>Grifolaceae</taxon>
        <taxon>Grifola</taxon>
    </lineage>
</organism>
<evidence type="ECO:0000256" key="6">
    <source>
        <dbReference type="ARBA" id="ARBA00022722"/>
    </source>
</evidence>
<evidence type="ECO:0000256" key="5">
    <source>
        <dbReference type="ARBA" id="ARBA00022694"/>
    </source>
</evidence>
<evidence type="ECO:0000256" key="10">
    <source>
        <dbReference type="ARBA" id="ARBA00022833"/>
    </source>
</evidence>
<keyword evidence="7" id="KW-0479">Metal-binding</keyword>
<dbReference type="EC" id="3.1.26.11" evidence="4"/>
<dbReference type="OrthoDB" id="527344at2759"/>
<reference evidence="12 13" key="1">
    <citation type="submission" date="2016-03" db="EMBL/GenBank/DDBJ databases">
        <title>Whole genome sequencing of Grifola frondosa 9006-11.</title>
        <authorList>
            <person name="Min B."/>
            <person name="Park H."/>
            <person name="Kim J.-G."/>
            <person name="Cho H."/>
            <person name="Oh Y.-L."/>
            <person name="Kong W.-S."/>
            <person name="Choi I.-G."/>
        </authorList>
    </citation>
    <scope>NUCLEOTIDE SEQUENCE [LARGE SCALE GENOMIC DNA]</scope>
    <source>
        <strain evidence="12 13">9006-11</strain>
    </source>
</reference>
<evidence type="ECO:0000256" key="7">
    <source>
        <dbReference type="ARBA" id="ARBA00022723"/>
    </source>
</evidence>
<keyword evidence="5" id="KW-0819">tRNA processing</keyword>
<protein>
    <recommendedName>
        <fullName evidence="4">ribonuclease Z</fullName>
        <ecNumber evidence="4">3.1.26.11</ecNumber>
    </recommendedName>
</protein>
<keyword evidence="8" id="KW-0255">Endonuclease</keyword>
<dbReference type="GO" id="GO:0005739">
    <property type="term" value="C:mitochondrion"/>
    <property type="evidence" value="ECO:0007669"/>
    <property type="project" value="TreeGrafter"/>
</dbReference>
<keyword evidence="9" id="KW-0378">Hydrolase</keyword>
<accession>A0A1C7MKJ3</accession>
<keyword evidence="13" id="KW-1185">Reference proteome</keyword>
<proteinExistence type="inferred from homology"/>
<dbReference type="InterPro" id="IPR047151">
    <property type="entry name" value="RNZ2-like"/>
</dbReference>
<keyword evidence="10" id="KW-0862">Zinc</keyword>
<dbReference type="EMBL" id="LUGG01000002">
    <property type="protein sequence ID" value="OBZ77392.1"/>
    <property type="molecule type" value="Genomic_DNA"/>
</dbReference>
<dbReference type="STRING" id="5627.A0A1C7MKJ3"/>
<name>A0A1C7MKJ3_GRIFR</name>
<evidence type="ECO:0000256" key="1">
    <source>
        <dbReference type="ARBA" id="ARBA00000402"/>
    </source>
</evidence>
<dbReference type="GO" id="GO:0046872">
    <property type="term" value="F:metal ion binding"/>
    <property type="evidence" value="ECO:0007669"/>
    <property type="project" value="UniProtKB-KW"/>
</dbReference>
<dbReference type="SUPFAM" id="SSF56281">
    <property type="entry name" value="Metallo-hydrolase/oxidoreductase"/>
    <property type="match status" value="1"/>
</dbReference>
<comment type="cofactor">
    <cofactor evidence="2">
        <name>Zn(2+)</name>
        <dbReference type="ChEBI" id="CHEBI:29105"/>
    </cofactor>
</comment>
<dbReference type="GO" id="GO:1990180">
    <property type="term" value="P:mitochondrial tRNA 3'-end processing"/>
    <property type="evidence" value="ECO:0007669"/>
    <property type="project" value="TreeGrafter"/>
</dbReference>
<dbReference type="Proteomes" id="UP000092993">
    <property type="component" value="Unassembled WGS sequence"/>
</dbReference>
<comment type="caution">
    <text evidence="12">The sequence shown here is derived from an EMBL/GenBank/DDBJ whole genome shotgun (WGS) entry which is preliminary data.</text>
</comment>
<comment type="similarity">
    <text evidence="3">Belongs to the RNase Z family.</text>
</comment>
<sequence length="196" mass="21704">MLDVDLDGFMSDATSRARAEAMCQALGLQSFTCVDVYHRTRCYGTVIRHMDGWSIVFSGDTAPCGNLIKAGQNATLLIHEASMRDEEEEQARAKAHSTFRQAIDIGRKMHVQHTLLTHFSARYHKSPHTLTASSQAPILTLAYDLARLRIGDMWKMNIHIVGLECSLLLDPNISQVVFTVITLTLNPGAFGFGALQ</sequence>
<comment type="catalytic activity">
    <reaction evidence="1">
        <text>Endonucleolytic cleavage of RNA, removing extra 3' nucleotides from tRNA precursor, generating 3' termini of tRNAs. A 3'-hydroxy group is left at the tRNA terminus and a 5'-phosphoryl group is left at the trailer molecule.</text>
        <dbReference type="EC" id="3.1.26.11"/>
    </reaction>
</comment>
<dbReference type="AlphaFoldDB" id="A0A1C7MKJ3"/>
<dbReference type="PANTHER" id="PTHR12553">
    <property type="entry name" value="ZINC PHOSPHODIESTERASE ELAC PROTEIN 2"/>
    <property type="match status" value="1"/>
</dbReference>
<dbReference type="InterPro" id="IPR036866">
    <property type="entry name" value="RibonucZ/Hydroxyglut_hydro"/>
</dbReference>
<dbReference type="GO" id="GO:0042781">
    <property type="term" value="F:3'-tRNA processing endoribonuclease activity"/>
    <property type="evidence" value="ECO:0007669"/>
    <property type="project" value="UniProtKB-EC"/>
</dbReference>
<evidence type="ECO:0000256" key="2">
    <source>
        <dbReference type="ARBA" id="ARBA00001947"/>
    </source>
</evidence>
<evidence type="ECO:0000313" key="13">
    <source>
        <dbReference type="Proteomes" id="UP000092993"/>
    </source>
</evidence>